<dbReference type="AlphaFoldDB" id="V4R4U1"/>
<dbReference type="EMBL" id="AWXZ01000012">
    <property type="protein sequence ID" value="ESR26952.1"/>
    <property type="molecule type" value="Genomic_DNA"/>
</dbReference>
<dbReference type="PANTHER" id="PTHR30419:SF8">
    <property type="entry name" value="NITROGEN ASSIMILATION TRANSCRIPTIONAL ACTIVATOR-RELATED"/>
    <property type="match status" value="1"/>
</dbReference>
<keyword evidence="3" id="KW-0238">DNA-binding</keyword>
<dbReference type="PRINTS" id="PR00039">
    <property type="entry name" value="HTHLYSR"/>
</dbReference>
<dbReference type="Proteomes" id="UP000017819">
    <property type="component" value="Unassembled WGS sequence"/>
</dbReference>
<evidence type="ECO:0000256" key="2">
    <source>
        <dbReference type="ARBA" id="ARBA00023015"/>
    </source>
</evidence>
<keyword evidence="8" id="KW-1185">Reference proteome</keyword>
<gene>
    <name evidence="7" type="ORF">N177_0378</name>
</gene>
<evidence type="ECO:0000256" key="5">
    <source>
        <dbReference type="SAM" id="MobiDB-lite"/>
    </source>
</evidence>
<protein>
    <submittedName>
        <fullName evidence="7">Transcriptional regulator, LysR family</fullName>
    </submittedName>
</protein>
<dbReference type="FunFam" id="1.10.10.10:FF:000001">
    <property type="entry name" value="LysR family transcriptional regulator"/>
    <property type="match status" value="1"/>
</dbReference>
<evidence type="ECO:0000259" key="6">
    <source>
        <dbReference type="PROSITE" id="PS50931"/>
    </source>
</evidence>
<dbReference type="STRING" id="631454.N177_0378"/>
<evidence type="ECO:0000313" key="7">
    <source>
        <dbReference type="EMBL" id="ESR26952.1"/>
    </source>
</evidence>
<dbReference type="SUPFAM" id="SSF46785">
    <property type="entry name" value="Winged helix' DNA-binding domain"/>
    <property type="match status" value="1"/>
</dbReference>
<feature type="domain" description="HTH lysR-type" evidence="6">
    <location>
        <begin position="1"/>
        <end position="60"/>
    </location>
</feature>
<evidence type="ECO:0000313" key="8">
    <source>
        <dbReference type="Proteomes" id="UP000017819"/>
    </source>
</evidence>
<dbReference type="RefSeq" id="WP_023430529.1">
    <property type="nucleotide sequence ID" value="NZ_AWXZ01000012.1"/>
</dbReference>
<evidence type="ECO:0000256" key="1">
    <source>
        <dbReference type="ARBA" id="ARBA00009437"/>
    </source>
</evidence>
<organism evidence="7 8">
    <name type="scientific">Lutibaculum baratangense AMV1</name>
    <dbReference type="NCBI Taxonomy" id="631454"/>
    <lineage>
        <taxon>Bacteria</taxon>
        <taxon>Pseudomonadati</taxon>
        <taxon>Pseudomonadota</taxon>
        <taxon>Alphaproteobacteria</taxon>
        <taxon>Hyphomicrobiales</taxon>
        <taxon>Tepidamorphaceae</taxon>
        <taxon>Lutibaculum</taxon>
    </lineage>
</organism>
<name>V4R4U1_9HYPH</name>
<evidence type="ECO:0000256" key="3">
    <source>
        <dbReference type="ARBA" id="ARBA00023125"/>
    </source>
</evidence>
<dbReference type="eggNOG" id="COG0583">
    <property type="taxonomic scope" value="Bacteria"/>
</dbReference>
<dbReference type="Pfam" id="PF00126">
    <property type="entry name" value="HTH_1"/>
    <property type="match status" value="1"/>
</dbReference>
<keyword evidence="2" id="KW-0805">Transcription regulation</keyword>
<dbReference type="Gene3D" id="1.10.10.10">
    <property type="entry name" value="Winged helix-like DNA-binding domain superfamily/Winged helix DNA-binding domain"/>
    <property type="match status" value="1"/>
</dbReference>
<comment type="similarity">
    <text evidence="1">Belongs to the LysR transcriptional regulatory family.</text>
</comment>
<dbReference type="InterPro" id="IPR050950">
    <property type="entry name" value="HTH-type_LysR_regulators"/>
</dbReference>
<dbReference type="PROSITE" id="PS50931">
    <property type="entry name" value="HTH_LYSR"/>
    <property type="match status" value="1"/>
</dbReference>
<keyword evidence="4" id="KW-0804">Transcription</keyword>
<feature type="region of interest" description="Disordered" evidence="5">
    <location>
        <begin position="303"/>
        <end position="322"/>
    </location>
</feature>
<proteinExistence type="inferred from homology"/>
<comment type="caution">
    <text evidence="7">The sequence shown here is derived from an EMBL/GenBank/DDBJ whole genome shotgun (WGS) entry which is preliminary data.</text>
</comment>
<dbReference type="SUPFAM" id="SSF53850">
    <property type="entry name" value="Periplasmic binding protein-like II"/>
    <property type="match status" value="1"/>
</dbReference>
<dbReference type="Gene3D" id="3.40.190.10">
    <property type="entry name" value="Periplasmic binding protein-like II"/>
    <property type="match status" value="2"/>
</dbReference>
<sequence>MRIDYLGLEAFVAIAEQGSFQRAAARLHLSQTALSHRIRKLEDDLGLQLLIRTTREVSLTRAGQEVLPRVRQLLRELSESYGQLYEQGRRKQERLAFACLPTIANSILPGVLARYCEDRPDIAISLRDRPFPVINELVQTGEVEFGITIVFANQTDLEVRPVVDEPYVLLVPRDHPLASRGHVARRDLDGVPMARISTQSNNRQLVEDGLGEYRERMMWRYEVWNATAAMSLVAEGAALTILPRLAVHVSNRKLVPLPFSDVKLTRTLGIVTRRGVPLSEAATELVAMIVARLLALGNSGGEAEAAPPVAPELSAAADAPPA</sequence>
<dbReference type="PANTHER" id="PTHR30419">
    <property type="entry name" value="HTH-TYPE TRANSCRIPTIONAL REGULATOR YBHD"/>
    <property type="match status" value="1"/>
</dbReference>
<dbReference type="OrthoDB" id="7492271at2"/>
<dbReference type="InterPro" id="IPR036388">
    <property type="entry name" value="WH-like_DNA-bd_sf"/>
</dbReference>
<dbReference type="InterPro" id="IPR005119">
    <property type="entry name" value="LysR_subst-bd"/>
</dbReference>
<reference evidence="7 8" key="1">
    <citation type="journal article" date="2014" name="Genome Announc.">
        <title>Draft Genome Sequence of Lutibaculum baratangense Strain AMV1T, Isolated from a Mud Volcano in Andamans, India.</title>
        <authorList>
            <person name="Singh A."/>
            <person name="Sreenivas A."/>
            <person name="Sathyanarayana Reddy G."/>
            <person name="Pinnaka A.K."/>
            <person name="Shivaji S."/>
        </authorList>
    </citation>
    <scope>NUCLEOTIDE SEQUENCE [LARGE SCALE GENOMIC DNA]</scope>
    <source>
        <strain evidence="7 8">AMV1</strain>
    </source>
</reference>
<dbReference type="GO" id="GO:0003677">
    <property type="term" value="F:DNA binding"/>
    <property type="evidence" value="ECO:0007669"/>
    <property type="project" value="UniProtKB-KW"/>
</dbReference>
<dbReference type="GO" id="GO:0003700">
    <property type="term" value="F:DNA-binding transcription factor activity"/>
    <property type="evidence" value="ECO:0007669"/>
    <property type="project" value="InterPro"/>
</dbReference>
<accession>V4R4U1</accession>
<dbReference type="GO" id="GO:0005829">
    <property type="term" value="C:cytosol"/>
    <property type="evidence" value="ECO:0007669"/>
    <property type="project" value="TreeGrafter"/>
</dbReference>
<dbReference type="Pfam" id="PF03466">
    <property type="entry name" value="LysR_substrate"/>
    <property type="match status" value="1"/>
</dbReference>
<dbReference type="InterPro" id="IPR036390">
    <property type="entry name" value="WH_DNA-bd_sf"/>
</dbReference>
<evidence type="ECO:0000256" key="4">
    <source>
        <dbReference type="ARBA" id="ARBA00023163"/>
    </source>
</evidence>
<dbReference type="CDD" id="cd08440">
    <property type="entry name" value="PBP2_LTTR_like_4"/>
    <property type="match status" value="1"/>
</dbReference>
<dbReference type="InterPro" id="IPR000847">
    <property type="entry name" value="LysR_HTH_N"/>
</dbReference>